<comment type="caution">
    <text evidence="1">The sequence shown here is derived from an EMBL/GenBank/DDBJ whole genome shotgun (WGS) entry which is preliminary data.</text>
</comment>
<dbReference type="Proteomes" id="UP000192366">
    <property type="component" value="Unassembled WGS sequence"/>
</dbReference>
<dbReference type="AlphaFoldDB" id="A0A1W9YT55"/>
<name>A0A1W9YT55_MYCBA</name>
<keyword evidence="2" id="KW-1185">Reference proteome</keyword>
<evidence type="ECO:0008006" key="3">
    <source>
        <dbReference type="Google" id="ProtNLM"/>
    </source>
</evidence>
<dbReference type="STRING" id="564198.BST17_19270"/>
<gene>
    <name evidence="1" type="ORF">BST17_19270</name>
</gene>
<dbReference type="InterPro" id="IPR016181">
    <property type="entry name" value="Acyl_CoA_acyltransferase"/>
</dbReference>
<evidence type="ECO:0000313" key="1">
    <source>
        <dbReference type="EMBL" id="ORA03258.1"/>
    </source>
</evidence>
<dbReference type="Gene3D" id="3.40.630.30">
    <property type="match status" value="1"/>
</dbReference>
<dbReference type="EMBL" id="MVHJ01000018">
    <property type="protein sequence ID" value="ORA03258.1"/>
    <property type="molecule type" value="Genomic_DNA"/>
</dbReference>
<organism evidence="1 2">
    <name type="scientific">Mycolicibacterium bacteremicum</name>
    <name type="common">Mycobacterium bacteremicum</name>
    <dbReference type="NCBI Taxonomy" id="564198"/>
    <lineage>
        <taxon>Bacteria</taxon>
        <taxon>Bacillati</taxon>
        <taxon>Actinomycetota</taxon>
        <taxon>Actinomycetes</taxon>
        <taxon>Mycobacteriales</taxon>
        <taxon>Mycobacteriaceae</taxon>
        <taxon>Mycolicibacterium</taxon>
    </lineage>
</organism>
<dbReference type="SUPFAM" id="SSF55729">
    <property type="entry name" value="Acyl-CoA N-acyltransferases (Nat)"/>
    <property type="match status" value="1"/>
</dbReference>
<reference evidence="1 2" key="1">
    <citation type="submission" date="2017-02" db="EMBL/GenBank/DDBJ databases">
        <title>The new phylogeny of genus Mycobacterium.</title>
        <authorList>
            <person name="Tortoli E."/>
            <person name="Trovato A."/>
            <person name="Cirillo D.M."/>
        </authorList>
    </citation>
    <scope>NUCLEOTIDE SEQUENCE [LARGE SCALE GENOMIC DNA]</scope>
    <source>
        <strain evidence="1 2">DSM 45578</strain>
    </source>
</reference>
<sequence>MTLRRARRADVPELVAMLAADPVEPAGGDLAPYYAAFDVMDGQEHELLLVAGRGGEVVATLQLTSDNARVDAHRFYQRLKFIASHTGFKLSLPR</sequence>
<proteinExistence type="predicted"/>
<accession>A0A1W9YT55</accession>
<evidence type="ECO:0000313" key="2">
    <source>
        <dbReference type="Proteomes" id="UP000192366"/>
    </source>
</evidence>
<protein>
    <recommendedName>
        <fullName evidence="3">N-acetyltransferase domain-containing protein</fullName>
    </recommendedName>
</protein>